<comment type="caution">
    <text evidence="11">The sequence shown here is derived from an EMBL/GenBank/DDBJ whole genome shotgun (WGS) entry which is preliminary data.</text>
</comment>
<dbReference type="GO" id="GO:0016763">
    <property type="term" value="F:pentosyltransferase activity"/>
    <property type="evidence" value="ECO:0007669"/>
    <property type="project" value="TreeGrafter"/>
</dbReference>
<feature type="transmembrane region" description="Helical" evidence="8">
    <location>
        <begin position="298"/>
        <end position="315"/>
    </location>
</feature>
<dbReference type="PANTHER" id="PTHR33908">
    <property type="entry name" value="MANNOSYLTRANSFERASE YKCB-RELATED"/>
    <property type="match status" value="1"/>
</dbReference>
<comment type="subcellular location">
    <subcellularLocation>
        <location evidence="1">Cell membrane</location>
        <topology evidence="1">Multi-pass membrane protein</topology>
    </subcellularLocation>
</comment>
<keyword evidence="2" id="KW-1003">Cell membrane</keyword>
<name>A0A7X4KGV2_9BURK</name>
<feature type="domain" description="Glycosyltransferase RgtA/B/C/D-like" evidence="9">
    <location>
        <begin position="65"/>
        <end position="227"/>
    </location>
</feature>
<organism evidence="11 12">
    <name type="scientific">Duganella margarita</name>
    <dbReference type="NCBI Taxonomy" id="2692170"/>
    <lineage>
        <taxon>Bacteria</taxon>
        <taxon>Pseudomonadati</taxon>
        <taxon>Pseudomonadota</taxon>
        <taxon>Betaproteobacteria</taxon>
        <taxon>Burkholderiales</taxon>
        <taxon>Oxalobacteraceae</taxon>
        <taxon>Telluria group</taxon>
        <taxon>Duganella</taxon>
    </lineage>
</organism>
<evidence type="ECO:0000256" key="7">
    <source>
        <dbReference type="ARBA" id="ARBA00023136"/>
    </source>
</evidence>
<accession>A0A7X4KGV2</accession>
<keyword evidence="6 8" id="KW-1133">Transmembrane helix</keyword>
<keyword evidence="7 8" id="KW-0472">Membrane</keyword>
<dbReference type="PANTHER" id="PTHR33908:SF3">
    <property type="entry name" value="UNDECAPRENYL PHOSPHATE-ALPHA-4-AMINO-4-DEOXY-L-ARABINOSE ARABINOSYL TRANSFERASE"/>
    <property type="match status" value="1"/>
</dbReference>
<keyword evidence="3" id="KW-0328">Glycosyltransferase</keyword>
<dbReference type="GO" id="GO:0010041">
    <property type="term" value="P:response to iron(III) ion"/>
    <property type="evidence" value="ECO:0007669"/>
    <property type="project" value="TreeGrafter"/>
</dbReference>
<feature type="transmembrane region" description="Helical" evidence="8">
    <location>
        <begin position="345"/>
        <end position="367"/>
    </location>
</feature>
<dbReference type="Pfam" id="PF18583">
    <property type="entry name" value="Arnt_C"/>
    <property type="match status" value="1"/>
</dbReference>
<keyword evidence="5 8" id="KW-0812">Transmembrane</keyword>
<dbReference type="InterPro" id="IPR038731">
    <property type="entry name" value="RgtA/B/C-like"/>
</dbReference>
<reference evidence="11 12" key="1">
    <citation type="submission" date="2019-12" db="EMBL/GenBank/DDBJ databases">
        <title>Novel species isolated from a subtropical stream in China.</title>
        <authorList>
            <person name="Lu H."/>
        </authorList>
    </citation>
    <scope>NUCLEOTIDE SEQUENCE [LARGE SCALE GENOMIC DNA]</scope>
    <source>
        <strain evidence="11 12">FT134W</strain>
    </source>
</reference>
<evidence type="ECO:0000256" key="1">
    <source>
        <dbReference type="ARBA" id="ARBA00004651"/>
    </source>
</evidence>
<evidence type="ECO:0000256" key="2">
    <source>
        <dbReference type="ARBA" id="ARBA00022475"/>
    </source>
</evidence>
<dbReference type="InterPro" id="IPR040845">
    <property type="entry name" value="Arnt_C"/>
</dbReference>
<evidence type="ECO:0000313" key="11">
    <source>
        <dbReference type="EMBL" id="MYM71873.1"/>
    </source>
</evidence>
<dbReference type="EMBL" id="WWCR01000004">
    <property type="protein sequence ID" value="MYM71873.1"/>
    <property type="molecule type" value="Genomic_DNA"/>
</dbReference>
<keyword evidence="4 11" id="KW-0808">Transferase</keyword>
<sequence length="543" mass="60088">MPAFFRSRTAQYLLAAVFIVFSLLVLNLRTLIPPDEGRYAEMAREMLLTGDWVTTRLNGIKYFEKPPLHTWMSAVSFALFGIGDWQARLWNGVCGMVGVLMVAYTGRRVFGGRAGLYAALVLGSMLFWAAASQFNSLDLPVAATMALALCALLIAQLDDADMTQRRRWMLVCWAAMALSLLAKGLIGIVLPGGVLLIYALVSGDRGIWRRLHLVTGLLVFLLLALPWFLLVAARNPEQPQFFFIHEHWDRFFLKTHHRDGPWYYFLLLLLPATMPWLATLPASLAAARKRVEGRFQPARLLLVWTVFILLFFSYSSSKLPGYMLPVFPAMALLAGAYLDRASRNAALSAPALLVVVGAAGVVCMRFFPIINLPLLGGAFGAAIVCGVAAGMAEWRGQRTAMIVLAALGGWMLTQLSMTAYESHGRQQAGRDAALAIRAELKYDTPVYSVGTYEQSMTFYMGHTVIPVAYSGELDFGLRQEAWRGVASMDEFYARWLLNAGRGVPQYAIVREDLYGAMRLRGLPMVERARGDGIVVVASPLILR</sequence>
<dbReference type="AlphaFoldDB" id="A0A7X4KGV2"/>
<feature type="transmembrane region" description="Helical" evidence="8">
    <location>
        <begin position="321"/>
        <end position="338"/>
    </location>
</feature>
<dbReference type="RefSeq" id="WP_161049487.1">
    <property type="nucleotide sequence ID" value="NZ_WWCR01000004.1"/>
</dbReference>
<evidence type="ECO:0000256" key="4">
    <source>
        <dbReference type="ARBA" id="ARBA00022679"/>
    </source>
</evidence>
<evidence type="ECO:0000256" key="8">
    <source>
        <dbReference type="SAM" id="Phobius"/>
    </source>
</evidence>
<dbReference type="InterPro" id="IPR050297">
    <property type="entry name" value="LipidA_mod_glycosyltrf_83"/>
</dbReference>
<dbReference type="Pfam" id="PF13231">
    <property type="entry name" value="PMT_2"/>
    <property type="match status" value="1"/>
</dbReference>
<feature type="transmembrane region" description="Helical" evidence="8">
    <location>
        <begin position="373"/>
        <end position="392"/>
    </location>
</feature>
<evidence type="ECO:0000256" key="6">
    <source>
        <dbReference type="ARBA" id="ARBA00022989"/>
    </source>
</evidence>
<proteinExistence type="predicted"/>
<dbReference type="Proteomes" id="UP000469734">
    <property type="component" value="Unassembled WGS sequence"/>
</dbReference>
<dbReference type="GO" id="GO:0009103">
    <property type="term" value="P:lipopolysaccharide biosynthetic process"/>
    <property type="evidence" value="ECO:0007669"/>
    <property type="project" value="UniProtKB-ARBA"/>
</dbReference>
<feature type="transmembrane region" description="Helical" evidence="8">
    <location>
        <begin position="262"/>
        <end position="286"/>
    </location>
</feature>
<evidence type="ECO:0000256" key="3">
    <source>
        <dbReference type="ARBA" id="ARBA00022676"/>
    </source>
</evidence>
<feature type="transmembrane region" description="Helical" evidence="8">
    <location>
        <begin position="89"/>
        <end position="106"/>
    </location>
</feature>
<feature type="transmembrane region" description="Helical" evidence="8">
    <location>
        <begin position="213"/>
        <end position="233"/>
    </location>
</feature>
<gene>
    <name evidence="11" type="ORF">GTP56_06625</name>
</gene>
<feature type="domain" description="Aminoarabinose transferase C-terminal" evidence="10">
    <location>
        <begin position="434"/>
        <end position="537"/>
    </location>
</feature>
<evidence type="ECO:0000259" key="10">
    <source>
        <dbReference type="Pfam" id="PF18583"/>
    </source>
</evidence>
<feature type="transmembrane region" description="Helical" evidence="8">
    <location>
        <begin position="112"/>
        <end position="130"/>
    </location>
</feature>
<protein>
    <submittedName>
        <fullName evidence="11">Phospholipid carrier-dependent glycosyltransferase</fullName>
    </submittedName>
</protein>
<dbReference type="GO" id="GO:0005886">
    <property type="term" value="C:plasma membrane"/>
    <property type="evidence" value="ECO:0007669"/>
    <property type="project" value="UniProtKB-SubCell"/>
</dbReference>
<feature type="transmembrane region" description="Helical" evidence="8">
    <location>
        <begin position="168"/>
        <end position="201"/>
    </location>
</feature>
<evidence type="ECO:0000313" key="12">
    <source>
        <dbReference type="Proteomes" id="UP000469734"/>
    </source>
</evidence>
<evidence type="ECO:0000256" key="5">
    <source>
        <dbReference type="ARBA" id="ARBA00022692"/>
    </source>
</evidence>
<evidence type="ECO:0000259" key="9">
    <source>
        <dbReference type="Pfam" id="PF13231"/>
    </source>
</evidence>
<feature type="transmembrane region" description="Helical" evidence="8">
    <location>
        <begin position="12"/>
        <end position="32"/>
    </location>
</feature>